<proteinExistence type="predicted"/>
<sequence>MKNCQDCHMKSHARLPQNFPQLLACGLPVGPKAVWRRRSAHSITSSSDAYTASFTTLTSEWVELTSDCSTVKAGVHTCNSGELRLKECEVTTSQLGFSLISPDSANLRARWTPVKALMSSVQNSTILLTELSVAFKI</sequence>
<protein>
    <submittedName>
        <fullName evidence="1">Uncharacterized protein</fullName>
    </submittedName>
</protein>
<organism evidence="1 2">
    <name type="scientific">Elysia crispata</name>
    <name type="common">lettuce slug</name>
    <dbReference type="NCBI Taxonomy" id="231223"/>
    <lineage>
        <taxon>Eukaryota</taxon>
        <taxon>Metazoa</taxon>
        <taxon>Spiralia</taxon>
        <taxon>Lophotrochozoa</taxon>
        <taxon>Mollusca</taxon>
        <taxon>Gastropoda</taxon>
        <taxon>Heterobranchia</taxon>
        <taxon>Euthyneura</taxon>
        <taxon>Panpulmonata</taxon>
        <taxon>Sacoglossa</taxon>
        <taxon>Placobranchoidea</taxon>
        <taxon>Plakobranchidae</taxon>
        <taxon>Elysia</taxon>
    </lineage>
</organism>
<dbReference type="AlphaFoldDB" id="A0AAE0ZAP9"/>
<accession>A0AAE0ZAP9</accession>
<dbReference type="EMBL" id="JAWDGP010004303">
    <property type="protein sequence ID" value="KAK3765441.1"/>
    <property type="molecule type" value="Genomic_DNA"/>
</dbReference>
<name>A0AAE0ZAP9_9GAST</name>
<comment type="caution">
    <text evidence="1">The sequence shown here is derived from an EMBL/GenBank/DDBJ whole genome shotgun (WGS) entry which is preliminary data.</text>
</comment>
<evidence type="ECO:0000313" key="1">
    <source>
        <dbReference type="EMBL" id="KAK3765441.1"/>
    </source>
</evidence>
<evidence type="ECO:0000313" key="2">
    <source>
        <dbReference type="Proteomes" id="UP001283361"/>
    </source>
</evidence>
<reference evidence="1" key="1">
    <citation type="journal article" date="2023" name="G3 (Bethesda)">
        <title>A reference genome for the long-term kleptoplast-retaining sea slug Elysia crispata morphotype clarki.</title>
        <authorList>
            <person name="Eastman K.E."/>
            <person name="Pendleton A.L."/>
            <person name="Shaikh M.A."/>
            <person name="Suttiyut T."/>
            <person name="Ogas R."/>
            <person name="Tomko P."/>
            <person name="Gavelis G."/>
            <person name="Widhalm J.R."/>
            <person name="Wisecaver J.H."/>
        </authorList>
    </citation>
    <scope>NUCLEOTIDE SEQUENCE</scope>
    <source>
        <strain evidence="1">ECLA1</strain>
    </source>
</reference>
<keyword evidence="2" id="KW-1185">Reference proteome</keyword>
<gene>
    <name evidence="1" type="ORF">RRG08_066988</name>
</gene>
<dbReference type="Proteomes" id="UP001283361">
    <property type="component" value="Unassembled WGS sequence"/>
</dbReference>